<organism evidence="1 2">
    <name type="scientific">Pseudoalteromonas tetraodonis GFC</name>
    <dbReference type="NCBI Taxonomy" id="1315271"/>
    <lineage>
        <taxon>Bacteria</taxon>
        <taxon>Pseudomonadati</taxon>
        <taxon>Pseudomonadota</taxon>
        <taxon>Gammaproteobacteria</taxon>
        <taxon>Alteromonadales</taxon>
        <taxon>Pseudoalteromonadaceae</taxon>
        <taxon>Pseudoalteromonas</taxon>
    </lineage>
</organism>
<evidence type="ECO:0000313" key="2">
    <source>
        <dbReference type="Proteomes" id="UP001161408"/>
    </source>
</evidence>
<gene>
    <name evidence="1" type="ORF">GCM10007914_04120</name>
</gene>
<evidence type="ECO:0000313" key="1">
    <source>
        <dbReference type="EMBL" id="GLQ01531.1"/>
    </source>
</evidence>
<keyword evidence="2" id="KW-1185">Reference proteome</keyword>
<proteinExistence type="predicted"/>
<reference evidence="1" key="1">
    <citation type="journal article" date="2014" name="Int. J. Syst. Evol. Microbiol.">
        <title>Complete genome sequence of Corynebacterium casei LMG S-19264T (=DSM 44701T), isolated from a smear-ripened cheese.</title>
        <authorList>
            <consortium name="US DOE Joint Genome Institute (JGI-PGF)"/>
            <person name="Walter F."/>
            <person name="Albersmeier A."/>
            <person name="Kalinowski J."/>
            <person name="Ruckert C."/>
        </authorList>
    </citation>
    <scope>NUCLEOTIDE SEQUENCE</scope>
    <source>
        <strain evidence="1">NBRC 103034</strain>
    </source>
</reference>
<dbReference type="AlphaFoldDB" id="A0AA37S0L5"/>
<comment type="caution">
    <text evidence="1">The sequence shown here is derived from an EMBL/GenBank/DDBJ whole genome shotgun (WGS) entry which is preliminary data.</text>
</comment>
<sequence length="79" mass="9530">MKLHVTRQVKAVLEEDKGLDEHYVTDKLSYFEKAKTNREALMISSFLDREGRKMLANRLKMNERDLTGFYQIVEQSYWW</sequence>
<dbReference type="RefSeq" id="WP_096038632.1">
    <property type="nucleotide sequence ID" value="NZ_BJXY01000059.1"/>
</dbReference>
<dbReference type="Proteomes" id="UP001161408">
    <property type="component" value="Unassembled WGS sequence"/>
</dbReference>
<dbReference type="EMBL" id="BSNE01000002">
    <property type="protein sequence ID" value="GLQ01531.1"/>
    <property type="molecule type" value="Genomic_DNA"/>
</dbReference>
<accession>A0AA37S0L5</accession>
<name>A0AA37S0L5_9GAMM</name>
<reference evidence="1" key="2">
    <citation type="submission" date="2023-01" db="EMBL/GenBank/DDBJ databases">
        <title>Draft genome sequence of Pseudoalteromonas tetraodonis strain NBRC 103034.</title>
        <authorList>
            <person name="Sun Q."/>
            <person name="Mori K."/>
        </authorList>
    </citation>
    <scope>NUCLEOTIDE SEQUENCE</scope>
    <source>
        <strain evidence="1">NBRC 103034</strain>
    </source>
</reference>
<protein>
    <submittedName>
        <fullName evidence="1">Uncharacterized protein</fullName>
    </submittedName>
</protein>